<dbReference type="AlphaFoldDB" id="A0A517YNH0"/>
<dbReference type="InterPro" id="IPR006311">
    <property type="entry name" value="TAT_signal"/>
</dbReference>
<dbReference type="InterPro" id="IPR036278">
    <property type="entry name" value="Sialidase_sf"/>
</dbReference>
<organism evidence="1 2">
    <name type="scientific">Anatilimnocola aggregata</name>
    <dbReference type="NCBI Taxonomy" id="2528021"/>
    <lineage>
        <taxon>Bacteria</taxon>
        <taxon>Pseudomonadati</taxon>
        <taxon>Planctomycetota</taxon>
        <taxon>Planctomycetia</taxon>
        <taxon>Pirellulales</taxon>
        <taxon>Pirellulaceae</taxon>
        <taxon>Anatilimnocola</taxon>
    </lineage>
</organism>
<protein>
    <recommendedName>
        <fullName evidence="3">Sialidase</fullName>
    </recommendedName>
</protein>
<proteinExistence type="predicted"/>
<dbReference type="OrthoDB" id="263988at2"/>
<dbReference type="SUPFAM" id="SSF50939">
    <property type="entry name" value="Sialidases"/>
    <property type="match status" value="1"/>
</dbReference>
<gene>
    <name evidence="1" type="ORF">ETAA8_69330</name>
</gene>
<dbReference type="Gene3D" id="2.120.10.10">
    <property type="match status" value="1"/>
</dbReference>
<dbReference type="CDD" id="cd15482">
    <property type="entry name" value="Sialidase_non-viral"/>
    <property type="match status" value="1"/>
</dbReference>
<sequence>MTFPISRRRALQFASLSAAGVLSPELFAQEGSARDPIRSIERETIFRGRDGGTTWFSTRACAVPNKNGASMVFMMLAEITGSDYFGPVHSTQTTDLGKTWSEPVAVPMLGRTPREGGVQEGSCDWVPEFHAKTNTVLAMGHNVFYKGGRFYNEQPPRHTVFAVRRASGEWGPPTKLEWNDPRGKFIYTTNCSQRVTLPDGDVLVPLSFGAGSNARSVAVVRCSFDGEQLIAKQTGDELKMKVGRGFLEPSLATFDGQIYLTLRAEDGHGHVAVSDDGLKFSPPQPWTWDDGSPIAMSTTQQRWLPHRGGLSLVYTRKDASNEKVMRWRAPLFVANVDLKTRRLIRETERIALPLTGDAVKDPNGVGHLGNFHTTAVNDQESWITVGEFALKNWRGDTLLARVNWK</sequence>
<keyword evidence="2" id="KW-1185">Reference proteome</keyword>
<dbReference type="RefSeq" id="WP_145099466.1">
    <property type="nucleotide sequence ID" value="NZ_CP036274.1"/>
</dbReference>
<evidence type="ECO:0000313" key="2">
    <source>
        <dbReference type="Proteomes" id="UP000315017"/>
    </source>
</evidence>
<evidence type="ECO:0000313" key="1">
    <source>
        <dbReference type="EMBL" id="QDU31773.1"/>
    </source>
</evidence>
<dbReference type="Proteomes" id="UP000315017">
    <property type="component" value="Chromosome"/>
</dbReference>
<accession>A0A517YNH0</accession>
<dbReference type="KEGG" id="aagg:ETAA8_69330"/>
<reference evidence="1 2" key="1">
    <citation type="submission" date="2019-02" db="EMBL/GenBank/DDBJ databases">
        <title>Deep-cultivation of Planctomycetes and their phenomic and genomic characterization uncovers novel biology.</title>
        <authorList>
            <person name="Wiegand S."/>
            <person name="Jogler M."/>
            <person name="Boedeker C."/>
            <person name="Pinto D."/>
            <person name="Vollmers J."/>
            <person name="Rivas-Marin E."/>
            <person name="Kohn T."/>
            <person name="Peeters S.H."/>
            <person name="Heuer A."/>
            <person name="Rast P."/>
            <person name="Oberbeckmann S."/>
            <person name="Bunk B."/>
            <person name="Jeske O."/>
            <person name="Meyerdierks A."/>
            <person name="Storesund J.E."/>
            <person name="Kallscheuer N."/>
            <person name="Luecker S."/>
            <person name="Lage O.M."/>
            <person name="Pohl T."/>
            <person name="Merkel B.J."/>
            <person name="Hornburger P."/>
            <person name="Mueller R.-W."/>
            <person name="Bruemmer F."/>
            <person name="Labrenz M."/>
            <person name="Spormann A.M."/>
            <person name="Op den Camp H."/>
            <person name="Overmann J."/>
            <person name="Amann R."/>
            <person name="Jetten M.S.M."/>
            <person name="Mascher T."/>
            <person name="Medema M.H."/>
            <person name="Devos D.P."/>
            <person name="Kaster A.-K."/>
            <person name="Ovreas L."/>
            <person name="Rohde M."/>
            <person name="Galperin M.Y."/>
            <person name="Jogler C."/>
        </authorList>
    </citation>
    <scope>NUCLEOTIDE SEQUENCE [LARGE SCALE GENOMIC DNA]</scope>
    <source>
        <strain evidence="1 2">ETA_A8</strain>
    </source>
</reference>
<evidence type="ECO:0008006" key="3">
    <source>
        <dbReference type="Google" id="ProtNLM"/>
    </source>
</evidence>
<dbReference type="PROSITE" id="PS51318">
    <property type="entry name" value="TAT"/>
    <property type="match status" value="1"/>
</dbReference>
<dbReference type="EMBL" id="CP036274">
    <property type="protein sequence ID" value="QDU31773.1"/>
    <property type="molecule type" value="Genomic_DNA"/>
</dbReference>
<name>A0A517YNH0_9BACT</name>